<name>F3UT84_STRSA</name>
<dbReference type="HOGENOM" id="CLU_3085370_0_0_9"/>
<proteinExistence type="predicted"/>
<dbReference type="AlphaFoldDB" id="F3UT84"/>
<dbReference type="Proteomes" id="UP000005589">
    <property type="component" value="Unassembled WGS sequence"/>
</dbReference>
<protein>
    <submittedName>
        <fullName evidence="1">Uncharacterized protein</fullName>
    </submittedName>
</protein>
<organism evidence="1 2">
    <name type="scientific">Streptococcus sanguinis SK355</name>
    <dbReference type="NCBI Taxonomy" id="888816"/>
    <lineage>
        <taxon>Bacteria</taxon>
        <taxon>Bacillati</taxon>
        <taxon>Bacillota</taxon>
        <taxon>Bacilli</taxon>
        <taxon>Lactobacillales</taxon>
        <taxon>Streptococcaceae</taxon>
        <taxon>Streptococcus</taxon>
    </lineage>
</organism>
<accession>F3UT84</accession>
<gene>
    <name evidence="1" type="ORF">HMPREF9389_2042</name>
</gene>
<evidence type="ECO:0000313" key="1">
    <source>
        <dbReference type="EMBL" id="EGJ36473.1"/>
    </source>
</evidence>
<sequence>MVNLETKQARQLDASDVYFHYLALFKESIEDTLLKDCLIFVDLINLKHLKFG</sequence>
<dbReference type="EMBL" id="AFFN01000030">
    <property type="protein sequence ID" value="EGJ36473.1"/>
    <property type="molecule type" value="Genomic_DNA"/>
</dbReference>
<comment type="caution">
    <text evidence="1">The sequence shown here is derived from an EMBL/GenBank/DDBJ whole genome shotgun (WGS) entry which is preliminary data.</text>
</comment>
<evidence type="ECO:0000313" key="2">
    <source>
        <dbReference type="Proteomes" id="UP000005589"/>
    </source>
</evidence>
<reference evidence="1 2" key="1">
    <citation type="submission" date="2011-03" db="EMBL/GenBank/DDBJ databases">
        <authorList>
            <person name="Muzny D."/>
            <person name="Qin X."/>
            <person name="Deng J."/>
            <person name="Jiang H."/>
            <person name="Liu Y."/>
            <person name="Qu J."/>
            <person name="Song X.-Z."/>
            <person name="Zhang L."/>
            <person name="Thornton R."/>
            <person name="Coyle M."/>
            <person name="Francisco L."/>
            <person name="Jackson L."/>
            <person name="Javaid M."/>
            <person name="Korchina V."/>
            <person name="Kovar C."/>
            <person name="Mata R."/>
            <person name="Mathew T."/>
            <person name="Ngo R."/>
            <person name="Nguyen L."/>
            <person name="Nguyen N."/>
            <person name="Okwuonu G."/>
            <person name="Ongeri F."/>
            <person name="Pham C."/>
            <person name="Simmons D."/>
            <person name="Wilczek-Boney K."/>
            <person name="Hale W."/>
            <person name="Jakkamsetti A."/>
            <person name="Pham P."/>
            <person name="Ruth R."/>
            <person name="San Lucas F."/>
            <person name="Warren J."/>
            <person name="Zhang J."/>
            <person name="Zhao Z."/>
            <person name="Zhou C."/>
            <person name="Zhu D."/>
            <person name="Lee S."/>
            <person name="Bess C."/>
            <person name="Blankenburg K."/>
            <person name="Forbes L."/>
            <person name="Fu Q."/>
            <person name="Gubbala S."/>
            <person name="Hirani K."/>
            <person name="Jayaseelan J.C."/>
            <person name="Lara F."/>
            <person name="Munidasa M."/>
            <person name="Palculict T."/>
            <person name="Patil S."/>
            <person name="Pu L.-L."/>
            <person name="Saada N."/>
            <person name="Tang L."/>
            <person name="Weissenberger G."/>
            <person name="Zhu Y."/>
            <person name="Hemphill L."/>
            <person name="Shang Y."/>
            <person name="Youmans B."/>
            <person name="Ayvaz T."/>
            <person name="Ross M."/>
            <person name="Santibanez J."/>
            <person name="Aqrawi P."/>
            <person name="Gross S."/>
            <person name="Joshi V."/>
            <person name="Fowler G."/>
            <person name="Nazareth L."/>
            <person name="Reid J."/>
            <person name="Worley K."/>
            <person name="Petrosino J."/>
            <person name="Highlander S."/>
            <person name="Gibbs R."/>
        </authorList>
    </citation>
    <scope>NUCLEOTIDE SEQUENCE [LARGE SCALE GENOMIC DNA]</scope>
    <source>
        <strain evidence="1 2">SK355</strain>
    </source>
</reference>